<dbReference type="GO" id="GO:0019748">
    <property type="term" value="P:secondary metabolic process"/>
    <property type="evidence" value="ECO:0007669"/>
    <property type="project" value="TreeGrafter"/>
</dbReference>
<evidence type="ECO:0000256" key="1">
    <source>
        <dbReference type="ARBA" id="ARBA00009431"/>
    </source>
</evidence>
<evidence type="ECO:0000313" key="3">
    <source>
        <dbReference type="EMBL" id="CAI9115876.1"/>
    </source>
</evidence>
<dbReference type="GO" id="GO:0004185">
    <property type="term" value="F:serine-type carboxypeptidase activity"/>
    <property type="evidence" value="ECO:0007669"/>
    <property type="project" value="InterPro"/>
</dbReference>
<dbReference type="Pfam" id="PF00450">
    <property type="entry name" value="Peptidase_S10"/>
    <property type="match status" value="3"/>
</dbReference>
<dbReference type="GO" id="GO:0016747">
    <property type="term" value="F:acyltransferase activity, transferring groups other than amino-acyl groups"/>
    <property type="evidence" value="ECO:0007669"/>
    <property type="project" value="TreeGrafter"/>
</dbReference>
<dbReference type="SUPFAM" id="SSF53474">
    <property type="entry name" value="alpha/beta-Hydrolases"/>
    <property type="match status" value="1"/>
</dbReference>
<dbReference type="InterPro" id="IPR001563">
    <property type="entry name" value="Peptidase_S10"/>
</dbReference>
<evidence type="ECO:0000313" key="4">
    <source>
        <dbReference type="Proteomes" id="UP001161247"/>
    </source>
</evidence>
<keyword evidence="4" id="KW-1185">Reference proteome</keyword>
<accession>A0AAV1E882</accession>
<organism evidence="3 4">
    <name type="scientific">Oldenlandia corymbosa var. corymbosa</name>
    <dbReference type="NCBI Taxonomy" id="529605"/>
    <lineage>
        <taxon>Eukaryota</taxon>
        <taxon>Viridiplantae</taxon>
        <taxon>Streptophyta</taxon>
        <taxon>Embryophyta</taxon>
        <taxon>Tracheophyta</taxon>
        <taxon>Spermatophyta</taxon>
        <taxon>Magnoliopsida</taxon>
        <taxon>eudicotyledons</taxon>
        <taxon>Gunneridae</taxon>
        <taxon>Pentapetalae</taxon>
        <taxon>asterids</taxon>
        <taxon>lamiids</taxon>
        <taxon>Gentianales</taxon>
        <taxon>Rubiaceae</taxon>
        <taxon>Rubioideae</taxon>
        <taxon>Spermacoceae</taxon>
        <taxon>Hedyotis-Oldenlandia complex</taxon>
        <taxon>Oldenlandia</taxon>
    </lineage>
</organism>
<proteinExistence type="inferred from homology"/>
<name>A0AAV1E882_OLDCO</name>
<feature type="chain" id="PRO_5043337121" evidence="2">
    <location>
        <begin position="31"/>
        <end position="433"/>
    </location>
</feature>
<protein>
    <submittedName>
        <fullName evidence="3">OLC1v1016888C1</fullName>
    </submittedName>
</protein>
<sequence>MRSKRKLNPFFCNLLLQFLLLQTCSKVANAGSIVKFLPGFEGPLPFELETGYIGVDESEDVQFFYHFVKSESNPETDPLLLWLTGGPGCSSFSGLVYEIGPIKFEPFLYDGSLPKLMINPYSWTKLASIIFVDQPVGTGFSYARTPKSSHSSDLQVSDQLYEFLRKYAMVDIFLVLLLELSTNDGNEAGNEPKIDFKGYLVGNAWTTPDDRNYQIPFARAMGLISDELYQSLKDNCEGEYHRIDPGNALCLQNMKTYNQLISTIYKAQVLEPYCGLDFPETPNKKYGERRSITEMFSTQKMGGRIPITCRMDGMRVSYYWSNDESVREALHIRKGTIGEWIRCNRNISYTRNLLNAVPYHANITHKAWIKSLNYQIVNDWRQWIVGGQVAGYTRTYANKMTYATVKGGGHTAPEFKPEECQAMFKRWISNEPL</sequence>
<feature type="signal peptide" evidence="2">
    <location>
        <begin position="1"/>
        <end position="30"/>
    </location>
</feature>
<dbReference type="EMBL" id="OX459125">
    <property type="protein sequence ID" value="CAI9115876.1"/>
    <property type="molecule type" value="Genomic_DNA"/>
</dbReference>
<comment type="similarity">
    <text evidence="1">Belongs to the peptidase S10 family.</text>
</comment>
<dbReference type="Gene3D" id="3.40.50.1820">
    <property type="entry name" value="alpha/beta hydrolase"/>
    <property type="match status" value="2"/>
</dbReference>
<dbReference type="PRINTS" id="PR00724">
    <property type="entry name" value="CRBOXYPTASEC"/>
</dbReference>
<reference evidence="3" key="1">
    <citation type="submission" date="2023-03" db="EMBL/GenBank/DDBJ databases">
        <authorList>
            <person name="Julca I."/>
        </authorList>
    </citation>
    <scope>NUCLEOTIDE SEQUENCE</scope>
</reference>
<dbReference type="PANTHER" id="PTHR11802">
    <property type="entry name" value="SERINE PROTEASE FAMILY S10 SERINE CARBOXYPEPTIDASE"/>
    <property type="match status" value="1"/>
</dbReference>
<dbReference type="Proteomes" id="UP001161247">
    <property type="component" value="Chromosome 8"/>
</dbReference>
<keyword evidence="2" id="KW-0732">Signal</keyword>
<evidence type="ECO:0000256" key="2">
    <source>
        <dbReference type="SAM" id="SignalP"/>
    </source>
</evidence>
<dbReference type="AlphaFoldDB" id="A0AAV1E882"/>
<dbReference type="InterPro" id="IPR029058">
    <property type="entry name" value="AB_hydrolase_fold"/>
</dbReference>
<dbReference type="PANTHER" id="PTHR11802:SF29">
    <property type="entry name" value="SERINE CARBOXYPEPTIDASE-LIKE 19"/>
    <property type="match status" value="1"/>
</dbReference>
<gene>
    <name evidence="3" type="ORF">OLC1_LOCUS22312</name>
</gene>
<dbReference type="GO" id="GO:0006508">
    <property type="term" value="P:proteolysis"/>
    <property type="evidence" value="ECO:0007669"/>
    <property type="project" value="InterPro"/>
</dbReference>